<accession>A0A553PNM3</accession>
<gene>
    <name evidence="2" type="ORF">TCAL_16086</name>
</gene>
<evidence type="ECO:0008006" key="4">
    <source>
        <dbReference type="Google" id="ProtNLM"/>
    </source>
</evidence>
<evidence type="ECO:0000313" key="3">
    <source>
        <dbReference type="Proteomes" id="UP000318571"/>
    </source>
</evidence>
<reference evidence="2 3" key="1">
    <citation type="journal article" date="2018" name="Nat. Ecol. Evol.">
        <title>Genomic signatures of mitonuclear coevolution across populations of Tigriopus californicus.</title>
        <authorList>
            <person name="Barreto F.S."/>
            <person name="Watson E.T."/>
            <person name="Lima T.G."/>
            <person name="Willett C.S."/>
            <person name="Edmands S."/>
            <person name="Li W."/>
            <person name="Burton R.S."/>
        </authorList>
    </citation>
    <scope>NUCLEOTIDE SEQUENCE [LARGE SCALE GENOMIC DNA]</scope>
    <source>
        <strain evidence="2 3">San Diego</strain>
    </source>
</reference>
<feature type="compositionally biased region" description="Polar residues" evidence="1">
    <location>
        <begin position="91"/>
        <end position="100"/>
    </location>
</feature>
<protein>
    <recommendedName>
        <fullName evidence="4">HAT C-terminal dimerisation domain-containing protein</fullName>
    </recommendedName>
</protein>
<organism evidence="2 3">
    <name type="scientific">Tigriopus californicus</name>
    <name type="common">Marine copepod</name>
    <dbReference type="NCBI Taxonomy" id="6832"/>
    <lineage>
        <taxon>Eukaryota</taxon>
        <taxon>Metazoa</taxon>
        <taxon>Ecdysozoa</taxon>
        <taxon>Arthropoda</taxon>
        <taxon>Crustacea</taxon>
        <taxon>Multicrustacea</taxon>
        <taxon>Hexanauplia</taxon>
        <taxon>Copepoda</taxon>
        <taxon>Harpacticoida</taxon>
        <taxon>Harpacticidae</taxon>
        <taxon>Tigriopus</taxon>
    </lineage>
</organism>
<sequence>MLILQYANFPAVPSRAVKHDLAQAVRGNLNGRFGEVEKIKELALATLLDLRFKANGFCDLHFKNEALEILVSELVGLHSPTNRDQPPRSQPNPTKRPQSSLWEHFDKDVAQYEARDTTTYPDIAHTHLHTYLNLPCHPRHTNPFNWWQQDQHLVFGNQQRGGSSFFASWPITVTTSIYGTSSRHSLKTVANRDFKVSKYRLLLCA</sequence>
<proteinExistence type="predicted"/>
<dbReference type="Proteomes" id="UP000318571">
    <property type="component" value="Chromosome 6"/>
</dbReference>
<evidence type="ECO:0000256" key="1">
    <source>
        <dbReference type="SAM" id="MobiDB-lite"/>
    </source>
</evidence>
<keyword evidence="3" id="KW-1185">Reference proteome</keyword>
<dbReference type="EMBL" id="VCGU01000002">
    <property type="protein sequence ID" value="TRY79278.1"/>
    <property type="molecule type" value="Genomic_DNA"/>
</dbReference>
<evidence type="ECO:0000313" key="2">
    <source>
        <dbReference type="EMBL" id="TRY79278.1"/>
    </source>
</evidence>
<comment type="caution">
    <text evidence="2">The sequence shown here is derived from an EMBL/GenBank/DDBJ whole genome shotgun (WGS) entry which is preliminary data.</text>
</comment>
<dbReference type="AlphaFoldDB" id="A0A553PNM3"/>
<name>A0A553PNM3_TIGCA</name>
<feature type="region of interest" description="Disordered" evidence="1">
    <location>
        <begin position="80"/>
        <end position="100"/>
    </location>
</feature>